<gene>
    <name evidence="2" type="ORF">J2Z49_002748</name>
</gene>
<sequence>MQSFMHVFHAHKRRMFLALFAVALLLIAAVPAWAAPALTVTPNQVPADNEDHTYTLSVTGLALSPNNLNGQNITVTYPSGFDVVGDATNPVKVTVTAVVDSKPYVFICDAAGDSTAFEKGTINIPAGSLPAAGTVSAITVQGFTVKSPKTAGSGNVEVKFADSATTTVTASLTWSQVVKTVAITGPTAAVKAGSSFQVIGTVQDAASAGLENKTVTVTITDLAGQAVATQTATTVSGGNFTSPAFNLTKAGNYVIKATCEGVTGSQNLTVDPAAASNVVFIEKPGALTKGVESGSFTVGLQDQYGNSVTPTSDVDVFLTGPDVNGNPAGVFKSGGSVVTKVTLTSASDTQSFTFTPSVTGSVTITALSGSLTPATAQYNVAAPQAPSSVQLQLAPKSTTTDGKPIAGTSITATLTTDVPADKAYSINVKLTSSDGTTIWSGSPSASLSQGQKQATFTITTTTDAADRVLTVEVSFTPTGASSAIKALANIGPFAAASGNVPTSVTLTLTPAAKDSSGNALAGSPITATLTTDVAADKDYPVNITLSSGGATPAWASAPSTVTIAKGQKQATFIITTTSSAAGNTLSVSVTGIGSGDSDSVTFASSTANFTRSLVPGWQVISVPLKLNKSLADLLGGADKFEALYLYDAATQSWKLYSQMTSEEQYGKPLVGYVVKMKEAVLAQADYQKVTATQAVPPTLALKQGWNLVGASPSETANKVADMLASVSGKFSTVVNPGLGNQAQWTAGTASSDLTATTYIVNNGDAYWVFMTADGTLAGLMAPPVQ</sequence>
<feature type="signal peptide" evidence="1">
    <location>
        <begin position="1"/>
        <end position="34"/>
    </location>
</feature>
<evidence type="ECO:0008006" key="4">
    <source>
        <dbReference type="Google" id="ProtNLM"/>
    </source>
</evidence>
<protein>
    <recommendedName>
        <fullName evidence="4">Big-1 domain-containing protein</fullName>
    </recommendedName>
</protein>
<dbReference type="EMBL" id="JAUSUX010000032">
    <property type="protein sequence ID" value="MDQ0287618.1"/>
    <property type="molecule type" value="Genomic_DNA"/>
</dbReference>
<feature type="chain" id="PRO_5047335789" description="Big-1 domain-containing protein" evidence="1">
    <location>
        <begin position="35"/>
        <end position="785"/>
    </location>
</feature>
<organism evidence="2 3">
    <name type="scientific">Desulfofundulus luciae</name>
    <dbReference type="NCBI Taxonomy" id="74702"/>
    <lineage>
        <taxon>Bacteria</taxon>
        <taxon>Bacillati</taxon>
        <taxon>Bacillota</taxon>
        <taxon>Clostridia</taxon>
        <taxon>Eubacteriales</taxon>
        <taxon>Peptococcaceae</taxon>
        <taxon>Desulfofundulus</taxon>
    </lineage>
</organism>
<evidence type="ECO:0000256" key="1">
    <source>
        <dbReference type="SAM" id="SignalP"/>
    </source>
</evidence>
<keyword evidence="1" id="KW-0732">Signal</keyword>
<reference evidence="2 3" key="1">
    <citation type="submission" date="2023-07" db="EMBL/GenBank/DDBJ databases">
        <title>Genomic Encyclopedia of Type Strains, Phase IV (KMG-IV): sequencing the most valuable type-strain genomes for metagenomic binning, comparative biology and taxonomic classification.</title>
        <authorList>
            <person name="Goeker M."/>
        </authorList>
    </citation>
    <scope>NUCLEOTIDE SEQUENCE [LARGE SCALE GENOMIC DNA]</scope>
    <source>
        <strain evidence="2 3">DSM 12396</strain>
    </source>
</reference>
<evidence type="ECO:0000313" key="2">
    <source>
        <dbReference type="EMBL" id="MDQ0287618.1"/>
    </source>
</evidence>
<keyword evidence="3" id="KW-1185">Reference proteome</keyword>
<dbReference type="RefSeq" id="WP_307403479.1">
    <property type="nucleotide sequence ID" value="NZ_JAUSUX010000032.1"/>
</dbReference>
<evidence type="ECO:0000313" key="3">
    <source>
        <dbReference type="Proteomes" id="UP001225644"/>
    </source>
</evidence>
<dbReference type="Proteomes" id="UP001225644">
    <property type="component" value="Unassembled WGS sequence"/>
</dbReference>
<name>A0ABU0B876_9FIRM</name>
<accession>A0ABU0B876</accession>
<comment type="caution">
    <text evidence="2">The sequence shown here is derived from an EMBL/GenBank/DDBJ whole genome shotgun (WGS) entry which is preliminary data.</text>
</comment>
<proteinExistence type="predicted"/>